<reference evidence="4" key="2">
    <citation type="submission" date="2025-09" db="UniProtKB">
        <authorList>
            <consortium name="Ensembl"/>
        </authorList>
    </citation>
    <scope>IDENTIFICATION</scope>
</reference>
<dbReference type="InterPro" id="IPR000215">
    <property type="entry name" value="Serpin_fam"/>
</dbReference>
<accession>A0A3Q2DTQ1</accession>
<proteinExistence type="predicted"/>
<keyword evidence="5" id="KW-1185">Reference proteome</keyword>
<name>A0A3Q2DTQ1_CYPVA</name>
<reference evidence="4" key="1">
    <citation type="submission" date="2025-08" db="UniProtKB">
        <authorList>
            <consortium name="Ensembl"/>
        </authorList>
    </citation>
    <scope>IDENTIFICATION</scope>
</reference>
<dbReference type="Gene3D" id="3.30.497.10">
    <property type="entry name" value="Antithrombin, subunit I, domain 2"/>
    <property type="match status" value="1"/>
</dbReference>
<dbReference type="GeneTree" id="ENSGT00940000154835"/>
<dbReference type="Pfam" id="PF00079">
    <property type="entry name" value="Serpin"/>
    <property type="match status" value="1"/>
</dbReference>
<dbReference type="PANTHER" id="PTHR11461:SF204">
    <property type="entry name" value="SERPIN B6"/>
    <property type="match status" value="1"/>
</dbReference>
<keyword evidence="1" id="KW-0646">Protease inhibitor</keyword>
<dbReference type="AlphaFoldDB" id="A0A3Q2DTQ1"/>
<evidence type="ECO:0000256" key="1">
    <source>
        <dbReference type="ARBA" id="ARBA00022690"/>
    </source>
</evidence>
<dbReference type="PANTHER" id="PTHR11461">
    <property type="entry name" value="SERINE PROTEASE INHIBITOR, SERPIN"/>
    <property type="match status" value="1"/>
</dbReference>
<dbReference type="STRING" id="28743.ENSCVAP00000023198"/>
<dbReference type="InterPro" id="IPR042178">
    <property type="entry name" value="Serpin_sf_1"/>
</dbReference>
<evidence type="ECO:0000313" key="4">
    <source>
        <dbReference type="Ensembl" id="ENSCVAP00000023198.1"/>
    </source>
</evidence>
<dbReference type="InterPro" id="IPR023796">
    <property type="entry name" value="Serpin_dom"/>
</dbReference>
<keyword evidence="2" id="KW-0722">Serine protease inhibitor</keyword>
<feature type="domain" description="Serpin" evidence="3">
    <location>
        <begin position="10"/>
        <end position="118"/>
    </location>
</feature>
<dbReference type="OMA" id="NAMALHE"/>
<dbReference type="GO" id="GO:0004867">
    <property type="term" value="F:serine-type endopeptidase inhibitor activity"/>
    <property type="evidence" value="ECO:0007669"/>
    <property type="project" value="UniProtKB-KW"/>
</dbReference>
<dbReference type="Proteomes" id="UP000265020">
    <property type="component" value="Unassembled WGS sequence"/>
</dbReference>
<evidence type="ECO:0000313" key="5">
    <source>
        <dbReference type="Proteomes" id="UP000265020"/>
    </source>
</evidence>
<dbReference type="InterPro" id="IPR036186">
    <property type="entry name" value="Serpin_sf"/>
</dbReference>
<protein>
    <recommendedName>
        <fullName evidence="3">Serpin domain-containing protein</fullName>
    </recommendedName>
</protein>
<evidence type="ECO:0000256" key="2">
    <source>
        <dbReference type="ARBA" id="ARBA00022900"/>
    </source>
</evidence>
<dbReference type="SUPFAM" id="SSF56574">
    <property type="entry name" value="Serpins"/>
    <property type="match status" value="1"/>
</dbReference>
<dbReference type="Ensembl" id="ENSCVAT00000007371.1">
    <property type="protein sequence ID" value="ENSCVAP00000023198.1"/>
    <property type="gene ID" value="ENSCVAG00000006353.1"/>
</dbReference>
<dbReference type="GO" id="GO:0005615">
    <property type="term" value="C:extracellular space"/>
    <property type="evidence" value="ECO:0007669"/>
    <property type="project" value="InterPro"/>
</dbReference>
<sequence length="152" mass="16941">MASPSPLSKANTTFCLDLLRKLNEDNNTANIFFSPFSISAALSMVMMGARGKTASQITTVKCESICLVFAQCLKTQSCQDDVHTLFAKLLNKLNQPEAPFALSVANRLYGEQSYGFLQVSHLYDGLNISLYMEPLNYNAVVYLHRTFKQNIN</sequence>
<organism evidence="4 5">
    <name type="scientific">Cyprinodon variegatus</name>
    <name type="common">Sheepshead minnow</name>
    <dbReference type="NCBI Taxonomy" id="28743"/>
    <lineage>
        <taxon>Eukaryota</taxon>
        <taxon>Metazoa</taxon>
        <taxon>Chordata</taxon>
        <taxon>Craniata</taxon>
        <taxon>Vertebrata</taxon>
        <taxon>Euteleostomi</taxon>
        <taxon>Actinopterygii</taxon>
        <taxon>Neopterygii</taxon>
        <taxon>Teleostei</taxon>
        <taxon>Neoteleostei</taxon>
        <taxon>Acanthomorphata</taxon>
        <taxon>Ovalentaria</taxon>
        <taxon>Atherinomorphae</taxon>
        <taxon>Cyprinodontiformes</taxon>
        <taxon>Cyprinodontidae</taxon>
        <taxon>Cyprinodon</taxon>
    </lineage>
</organism>
<evidence type="ECO:0000259" key="3">
    <source>
        <dbReference type="Pfam" id="PF00079"/>
    </source>
</evidence>